<dbReference type="NCBIfam" id="TIGR00778">
    <property type="entry name" value="ahpD_dom"/>
    <property type="match status" value="1"/>
</dbReference>
<dbReference type="SUPFAM" id="SSF69118">
    <property type="entry name" value="AhpD-like"/>
    <property type="match status" value="1"/>
</dbReference>
<evidence type="ECO:0000313" key="3">
    <source>
        <dbReference type="Proteomes" id="UP000279275"/>
    </source>
</evidence>
<proteinExistence type="predicted"/>
<organism evidence="2 3">
    <name type="scientific">Nocardia stercoris</name>
    <dbReference type="NCBI Taxonomy" id="2483361"/>
    <lineage>
        <taxon>Bacteria</taxon>
        <taxon>Bacillati</taxon>
        <taxon>Actinomycetota</taxon>
        <taxon>Actinomycetes</taxon>
        <taxon>Mycobacteriales</taxon>
        <taxon>Nocardiaceae</taxon>
        <taxon>Nocardia</taxon>
    </lineage>
</organism>
<dbReference type="InterPro" id="IPR029032">
    <property type="entry name" value="AhpD-like"/>
</dbReference>
<dbReference type="PANTHER" id="PTHR34846">
    <property type="entry name" value="4-CARBOXYMUCONOLACTONE DECARBOXYLASE FAMILY PROTEIN (AFU_ORTHOLOGUE AFUA_6G11590)"/>
    <property type="match status" value="1"/>
</dbReference>
<comment type="caution">
    <text evidence="2">The sequence shown here is derived from an EMBL/GenBank/DDBJ whole genome shotgun (WGS) entry which is preliminary data.</text>
</comment>
<dbReference type="Gene3D" id="1.20.1290.10">
    <property type="entry name" value="AhpD-like"/>
    <property type="match status" value="1"/>
</dbReference>
<sequence length="155" mass="16937">MEQQINMYATATGAKLVKRVNAVGAALAETKMPVSSELVLLRASQINGCGFCTDMHYKDAIAAGEDPVRLNLVAAWREATVFTEAERAALAFTEELTRIADHHRGVSDETWAEVRKHFDDEQATALTGVVALINVYNRLNVANRTPAGSYQPGQF</sequence>
<dbReference type="EMBL" id="RFFH01000013">
    <property type="protein sequence ID" value="RMI29645.1"/>
    <property type="molecule type" value="Genomic_DNA"/>
</dbReference>
<dbReference type="AlphaFoldDB" id="A0A3M2L1H1"/>
<keyword evidence="3" id="KW-1185">Reference proteome</keyword>
<dbReference type="PANTHER" id="PTHR34846:SF7">
    <property type="entry name" value="BLL7811 PROTEIN"/>
    <property type="match status" value="1"/>
</dbReference>
<dbReference type="OrthoDB" id="9801997at2"/>
<reference evidence="2 3" key="1">
    <citation type="submission" date="2018-10" db="EMBL/GenBank/DDBJ databases">
        <title>Isolation from cow dung.</title>
        <authorList>
            <person name="Ling L."/>
        </authorList>
    </citation>
    <scope>NUCLEOTIDE SEQUENCE [LARGE SCALE GENOMIC DNA]</scope>
    <source>
        <strain evidence="2 3">NEAU-LL90</strain>
    </source>
</reference>
<dbReference type="Proteomes" id="UP000279275">
    <property type="component" value="Unassembled WGS sequence"/>
</dbReference>
<dbReference type="Pfam" id="PF02627">
    <property type="entry name" value="CMD"/>
    <property type="match status" value="1"/>
</dbReference>
<protein>
    <submittedName>
        <fullName evidence="2">Carboxymuconolactone decarboxylase family protein</fullName>
    </submittedName>
</protein>
<dbReference type="InterPro" id="IPR004675">
    <property type="entry name" value="AhpD_core"/>
</dbReference>
<evidence type="ECO:0000313" key="2">
    <source>
        <dbReference type="EMBL" id="RMI29645.1"/>
    </source>
</evidence>
<gene>
    <name evidence="2" type="ORF">EBN03_24875</name>
</gene>
<dbReference type="RefSeq" id="WP_122190546.1">
    <property type="nucleotide sequence ID" value="NZ_RFFH01000013.1"/>
</dbReference>
<evidence type="ECO:0000259" key="1">
    <source>
        <dbReference type="Pfam" id="PF02627"/>
    </source>
</evidence>
<name>A0A3M2L1H1_9NOCA</name>
<feature type="domain" description="Carboxymuconolactone decarboxylase-like" evidence="1">
    <location>
        <begin position="36"/>
        <end position="95"/>
    </location>
</feature>
<accession>A0A3M2L1H1</accession>
<dbReference type="GO" id="GO:0051920">
    <property type="term" value="F:peroxiredoxin activity"/>
    <property type="evidence" value="ECO:0007669"/>
    <property type="project" value="InterPro"/>
</dbReference>
<dbReference type="InterPro" id="IPR003779">
    <property type="entry name" value="CMD-like"/>
</dbReference>